<keyword evidence="1" id="KW-0968">Cytoplasmic vesicle</keyword>
<comment type="subcellular location">
    <subcellularLocation>
        <location evidence="1">Cytoplasmic vesicle</location>
        <location evidence="1">COPII-coated vesicle membrane</location>
        <topology evidence="1">Peripheral membrane protein</topology>
        <orientation evidence="1">Cytoplasmic side</orientation>
    </subcellularLocation>
    <subcellularLocation>
        <location evidence="1">Endoplasmic reticulum membrane</location>
        <topology evidence="1">Peripheral membrane protein</topology>
        <orientation evidence="1">Cytoplasmic side</orientation>
    </subcellularLocation>
</comment>
<sequence length="59" mass="6989">LLIYHGETIAQWKKQGYHNDPQHENFRQLLQAPKDDAQEILQTRFPMPRYIDTQHGGSQ</sequence>
<feature type="non-terminal residue" evidence="2">
    <location>
        <position position="59"/>
    </location>
</feature>
<feature type="non-terminal residue" evidence="2">
    <location>
        <position position="1"/>
    </location>
</feature>
<evidence type="ECO:0000256" key="1">
    <source>
        <dbReference type="RuleBase" id="RU365030"/>
    </source>
</evidence>
<dbReference type="Proteomes" id="UP001152795">
    <property type="component" value="Unassembled WGS sequence"/>
</dbReference>
<accession>A0A6S7LTT0</accession>
<dbReference type="AlphaFoldDB" id="A0A6S7LTT0"/>
<dbReference type="InterPro" id="IPR007123">
    <property type="entry name" value="Gelsolin-like_dom"/>
</dbReference>
<name>A0A6S7LTT0_PARCT</name>
<evidence type="ECO:0000313" key="3">
    <source>
        <dbReference type="Proteomes" id="UP001152795"/>
    </source>
</evidence>
<keyword evidence="1" id="KW-0256">Endoplasmic reticulum</keyword>
<protein>
    <recommendedName>
        <fullName evidence="1">Protein transport protein SEC23</fullName>
    </recommendedName>
</protein>
<evidence type="ECO:0000313" key="2">
    <source>
        <dbReference type="EMBL" id="CAB4043059.1"/>
    </source>
</evidence>
<gene>
    <name evidence="2" type="ORF">PACLA_8A021381</name>
</gene>
<reference evidence="2" key="1">
    <citation type="submission" date="2020-04" db="EMBL/GenBank/DDBJ databases">
        <authorList>
            <person name="Alioto T."/>
            <person name="Alioto T."/>
            <person name="Gomez Garrido J."/>
        </authorList>
    </citation>
    <scope>NUCLEOTIDE SEQUENCE</scope>
    <source>
        <strain evidence="2">A484AB</strain>
    </source>
</reference>
<dbReference type="OrthoDB" id="10256289at2759"/>
<dbReference type="Gene3D" id="3.40.20.10">
    <property type="entry name" value="Severin"/>
    <property type="match status" value="1"/>
</dbReference>
<organism evidence="2 3">
    <name type="scientific">Paramuricea clavata</name>
    <name type="common">Red gorgonian</name>
    <name type="synonym">Violescent sea-whip</name>
    <dbReference type="NCBI Taxonomy" id="317549"/>
    <lineage>
        <taxon>Eukaryota</taxon>
        <taxon>Metazoa</taxon>
        <taxon>Cnidaria</taxon>
        <taxon>Anthozoa</taxon>
        <taxon>Octocorallia</taxon>
        <taxon>Malacalcyonacea</taxon>
        <taxon>Plexauridae</taxon>
        <taxon>Paramuricea</taxon>
    </lineage>
</organism>
<keyword evidence="1" id="KW-0653">Protein transport</keyword>
<comment type="similarity">
    <text evidence="1">Belongs to the SEC23/SEC24 family. SEC23 subfamily.</text>
</comment>
<keyword evidence="1" id="KW-0479">Metal-binding</keyword>
<keyword evidence="1" id="KW-0472">Membrane</keyword>
<dbReference type="GO" id="GO:0005096">
    <property type="term" value="F:GTPase activator activity"/>
    <property type="evidence" value="ECO:0007669"/>
    <property type="project" value="TreeGrafter"/>
</dbReference>
<dbReference type="InterPro" id="IPR029006">
    <property type="entry name" value="ADF-H/Gelsolin-like_dom_sf"/>
</dbReference>
<dbReference type="GO" id="GO:0046872">
    <property type="term" value="F:metal ion binding"/>
    <property type="evidence" value="ECO:0007669"/>
    <property type="project" value="UniProtKB-KW"/>
</dbReference>
<dbReference type="InterPro" id="IPR036180">
    <property type="entry name" value="Gelsolin-like_dom_sf"/>
</dbReference>
<keyword evidence="1" id="KW-0813">Transport</keyword>
<keyword evidence="1" id="KW-0963">Cytoplasm</keyword>
<dbReference type="SUPFAM" id="SSF82754">
    <property type="entry name" value="C-terminal, gelsolin-like domain of Sec23/24"/>
    <property type="match status" value="1"/>
</dbReference>
<dbReference type="PANTHER" id="PTHR11141:SF0">
    <property type="entry name" value="PROTEIN TRANSPORT PROTEIN SEC23"/>
    <property type="match status" value="1"/>
</dbReference>
<comment type="caution">
    <text evidence="2">The sequence shown here is derived from an EMBL/GenBank/DDBJ whole genome shotgun (WGS) entry which is preliminary data.</text>
</comment>
<dbReference type="EMBL" id="CACRXK020031421">
    <property type="protein sequence ID" value="CAB4043059.1"/>
    <property type="molecule type" value="Genomic_DNA"/>
</dbReference>
<keyword evidence="1" id="KW-0862">Zinc</keyword>
<dbReference type="Pfam" id="PF00626">
    <property type="entry name" value="Gelsolin"/>
    <property type="match status" value="1"/>
</dbReference>
<dbReference type="InterPro" id="IPR037364">
    <property type="entry name" value="Sec23"/>
</dbReference>
<dbReference type="GO" id="GO:0030127">
    <property type="term" value="C:COPII vesicle coat"/>
    <property type="evidence" value="ECO:0007669"/>
    <property type="project" value="TreeGrafter"/>
</dbReference>
<keyword evidence="1" id="KW-0931">ER-Golgi transport</keyword>
<dbReference type="GO" id="GO:0005789">
    <property type="term" value="C:endoplasmic reticulum membrane"/>
    <property type="evidence" value="ECO:0007669"/>
    <property type="project" value="UniProtKB-SubCell"/>
</dbReference>
<dbReference type="GO" id="GO:0015031">
    <property type="term" value="P:protein transport"/>
    <property type="evidence" value="ECO:0007669"/>
    <property type="project" value="UniProtKB-KW"/>
</dbReference>
<keyword evidence="3" id="KW-1185">Reference proteome</keyword>
<dbReference type="PANTHER" id="PTHR11141">
    <property type="entry name" value="PROTEIN TRANSPORT PROTEIN SEC23"/>
    <property type="match status" value="1"/>
</dbReference>
<proteinExistence type="inferred from homology"/>
<dbReference type="GO" id="GO:0090110">
    <property type="term" value="P:COPII-coated vesicle cargo loading"/>
    <property type="evidence" value="ECO:0007669"/>
    <property type="project" value="TreeGrafter"/>
</dbReference>
<comment type="function">
    <text evidence="1">Component of the coat protein complex II (COPII) which promotes the formation of transport vesicles from the endoplasmic reticulum (ER). The coat has two main functions, the physical deformation of the endoplasmic reticulum membrane into vesicles and the selection of cargo molecules.</text>
</comment>
<dbReference type="GO" id="GO:0070971">
    <property type="term" value="C:endoplasmic reticulum exit site"/>
    <property type="evidence" value="ECO:0007669"/>
    <property type="project" value="TreeGrafter"/>
</dbReference>